<evidence type="ECO:0000259" key="1">
    <source>
        <dbReference type="Pfam" id="PF15534"/>
    </source>
</evidence>
<dbReference type="EMBL" id="BMHQ01000002">
    <property type="protein sequence ID" value="GGE06399.1"/>
    <property type="molecule type" value="Genomic_DNA"/>
</dbReference>
<dbReference type="InterPro" id="IPR029109">
    <property type="entry name" value="Ntox35"/>
</dbReference>
<comment type="caution">
    <text evidence="2">The sequence shown here is derived from an EMBL/GenBank/DDBJ whole genome shotgun (WGS) entry which is preliminary data.</text>
</comment>
<reference evidence="2" key="2">
    <citation type="submission" date="2020-09" db="EMBL/GenBank/DDBJ databases">
        <authorList>
            <person name="Sun Q."/>
            <person name="Zhou Y."/>
        </authorList>
    </citation>
    <scope>NUCLEOTIDE SEQUENCE</scope>
    <source>
        <strain evidence="2">CGMCC 1.15179</strain>
    </source>
</reference>
<organism evidence="2 3">
    <name type="scientific">Marinithermofilum abyssi</name>
    <dbReference type="NCBI Taxonomy" id="1571185"/>
    <lineage>
        <taxon>Bacteria</taxon>
        <taxon>Bacillati</taxon>
        <taxon>Bacillota</taxon>
        <taxon>Bacilli</taxon>
        <taxon>Bacillales</taxon>
        <taxon>Thermoactinomycetaceae</taxon>
        <taxon>Marinithermofilum</taxon>
    </lineage>
</organism>
<reference evidence="2" key="1">
    <citation type="journal article" date="2014" name="Int. J. Syst. Evol. Microbiol.">
        <title>Complete genome sequence of Corynebacterium casei LMG S-19264T (=DSM 44701T), isolated from a smear-ripened cheese.</title>
        <authorList>
            <consortium name="US DOE Joint Genome Institute (JGI-PGF)"/>
            <person name="Walter F."/>
            <person name="Albersmeier A."/>
            <person name="Kalinowski J."/>
            <person name="Ruckert C."/>
        </authorList>
    </citation>
    <scope>NUCLEOTIDE SEQUENCE</scope>
    <source>
        <strain evidence="2">CGMCC 1.15179</strain>
    </source>
</reference>
<keyword evidence="3" id="KW-1185">Reference proteome</keyword>
<dbReference type="AlphaFoldDB" id="A0A8J2Y8M8"/>
<dbReference type="RefSeq" id="WP_188646311.1">
    <property type="nucleotide sequence ID" value="NZ_BMHQ01000002.1"/>
</dbReference>
<feature type="domain" description="Bacterial toxin 35" evidence="1">
    <location>
        <begin position="23"/>
        <end position="99"/>
    </location>
</feature>
<dbReference type="Proteomes" id="UP000625210">
    <property type="component" value="Unassembled WGS sequence"/>
</dbReference>
<proteinExistence type="predicted"/>
<evidence type="ECO:0000313" key="2">
    <source>
        <dbReference type="EMBL" id="GGE06399.1"/>
    </source>
</evidence>
<accession>A0A8J2Y8M8</accession>
<dbReference type="Pfam" id="PF15534">
    <property type="entry name" value="Ntox35"/>
    <property type="match status" value="1"/>
</dbReference>
<evidence type="ECO:0000313" key="3">
    <source>
        <dbReference type="Proteomes" id="UP000625210"/>
    </source>
</evidence>
<gene>
    <name evidence="2" type="ORF">GCM10011571_04410</name>
</gene>
<name>A0A8J2Y8M8_9BACL</name>
<sequence>MPEKDPATKDTGKVVSEVSELGSNKIHHILQDKHAWDLEVKNKNSWEDVSKVISNVMRNGTESAYKTVRMKSMKVNGQTVDVTFVRLKDGTIKILDAWVKTR</sequence>
<protein>
    <recommendedName>
        <fullName evidence="1">Bacterial toxin 35 domain-containing protein</fullName>
    </recommendedName>
</protein>